<dbReference type="NCBIfam" id="TIGR00367">
    <property type="entry name" value="calcium/sodium antiporter"/>
    <property type="match status" value="1"/>
</dbReference>
<feature type="domain" description="Sodium/calcium exchanger membrane region" evidence="9">
    <location>
        <begin position="87"/>
        <end position="231"/>
    </location>
</feature>
<feature type="transmembrane region" description="Helical" evidence="8">
    <location>
        <begin position="211"/>
        <end position="232"/>
    </location>
</feature>
<keyword evidence="10" id="KW-1185">Reference proteome</keyword>
<dbReference type="PANTHER" id="PTHR10846">
    <property type="entry name" value="SODIUM/POTASSIUM/CALCIUM EXCHANGER"/>
    <property type="match status" value="1"/>
</dbReference>
<evidence type="ECO:0000256" key="2">
    <source>
        <dbReference type="ARBA" id="ARBA00005364"/>
    </source>
</evidence>
<dbReference type="Pfam" id="PF01699">
    <property type="entry name" value="Na_Ca_ex"/>
    <property type="match status" value="2"/>
</dbReference>
<feature type="transmembrane region" description="Helical" evidence="8">
    <location>
        <begin position="83"/>
        <end position="110"/>
    </location>
</feature>
<dbReference type="PANTHER" id="PTHR10846:SF73">
    <property type="entry name" value="SODIUM_CALCIUM EXCHANGER MEMBRANE REGION DOMAIN-CONTAINING PROTEIN"/>
    <property type="match status" value="1"/>
</dbReference>
<name>A0ABM4CE47_HYDVU</name>
<dbReference type="InterPro" id="IPR004481">
    <property type="entry name" value="K/Na/Ca-exchanger"/>
</dbReference>
<feature type="domain" description="Sodium/calcium exchanger membrane region" evidence="9">
    <location>
        <begin position="344"/>
        <end position="493"/>
    </location>
</feature>
<feature type="transmembrane region" description="Helical" evidence="8">
    <location>
        <begin position="408"/>
        <end position="428"/>
    </location>
</feature>
<dbReference type="InterPro" id="IPR044880">
    <property type="entry name" value="NCX_ion-bd_dom_sf"/>
</dbReference>
<evidence type="ECO:0000256" key="3">
    <source>
        <dbReference type="ARBA" id="ARBA00022449"/>
    </source>
</evidence>
<dbReference type="RefSeq" id="XP_065659952.1">
    <property type="nucleotide sequence ID" value="XM_065803880.1"/>
</dbReference>
<evidence type="ECO:0000259" key="9">
    <source>
        <dbReference type="Pfam" id="PF01699"/>
    </source>
</evidence>
<dbReference type="Proteomes" id="UP001652625">
    <property type="component" value="Chromosome 08"/>
</dbReference>
<feature type="transmembrane region" description="Helical" evidence="8">
    <location>
        <begin position="344"/>
        <end position="367"/>
    </location>
</feature>
<keyword evidence="4" id="KW-0813">Transport</keyword>
<keyword evidence="5 8" id="KW-0812">Transmembrane</keyword>
<evidence type="ECO:0000256" key="5">
    <source>
        <dbReference type="ARBA" id="ARBA00022692"/>
    </source>
</evidence>
<feature type="transmembrane region" description="Helical" evidence="8">
    <location>
        <begin position="122"/>
        <end position="146"/>
    </location>
</feature>
<evidence type="ECO:0000256" key="6">
    <source>
        <dbReference type="ARBA" id="ARBA00022989"/>
    </source>
</evidence>
<keyword evidence="4" id="KW-0109">Calcium transport</keyword>
<evidence type="ECO:0000313" key="10">
    <source>
        <dbReference type="Proteomes" id="UP001652625"/>
    </source>
</evidence>
<evidence type="ECO:0000256" key="7">
    <source>
        <dbReference type="ARBA" id="ARBA00023136"/>
    </source>
</evidence>
<accession>A0ABM4CE47</accession>
<feature type="transmembrane region" description="Helical" evidence="8">
    <location>
        <begin position="313"/>
        <end position="332"/>
    </location>
</feature>
<gene>
    <name evidence="11" type="primary">LOC100209635</name>
</gene>
<feature type="transmembrane region" description="Helical" evidence="8">
    <location>
        <begin position="379"/>
        <end position="401"/>
    </location>
</feature>
<keyword evidence="4" id="KW-0106">Calcium</keyword>
<feature type="transmembrane region" description="Helical" evidence="8">
    <location>
        <begin position="448"/>
        <end position="468"/>
    </location>
</feature>
<comment type="subcellular location">
    <subcellularLocation>
        <location evidence="1">Membrane</location>
        <topology evidence="1">Multi-pass membrane protein</topology>
    </subcellularLocation>
</comment>
<evidence type="ECO:0000256" key="8">
    <source>
        <dbReference type="SAM" id="Phobius"/>
    </source>
</evidence>
<evidence type="ECO:0000256" key="4">
    <source>
        <dbReference type="ARBA" id="ARBA00022568"/>
    </source>
</evidence>
<proteinExistence type="inferred from homology"/>
<feature type="transmembrane region" description="Helical" evidence="8">
    <location>
        <begin position="12"/>
        <end position="29"/>
    </location>
</feature>
<dbReference type="GeneID" id="100209635"/>
<dbReference type="InterPro" id="IPR004837">
    <property type="entry name" value="NaCa_Exmemb"/>
</dbReference>
<dbReference type="Gene3D" id="1.20.1420.30">
    <property type="entry name" value="NCX, central ion-binding region"/>
    <property type="match status" value="2"/>
</dbReference>
<protein>
    <submittedName>
        <fullName evidence="11">Sodium/potassium/calcium exchanger 3</fullName>
    </submittedName>
</protein>
<feature type="transmembrane region" description="Helical" evidence="8">
    <location>
        <begin position="158"/>
        <end position="181"/>
    </location>
</feature>
<organism evidence="10 11">
    <name type="scientific">Hydra vulgaris</name>
    <name type="common">Hydra</name>
    <name type="synonym">Hydra attenuata</name>
    <dbReference type="NCBI Taxonomy" id="6087"/>
    <lineage>
        <taxon>Eukaryota</taxon>
        <taxon>Metazoa</taxon>
        <taxon>Cnidaria</taxon>
        <taxon>Hydrozoa</taxon>
        <taxon>Hydroidolina</taxon>
        <taxon>Anthoathecata</taxon>
        <taxon>Aplanulata</taxon>
        <taxon>Hydridae</taxon>
        <taxon>Hydra</taxon>
    </lineage>
</organism>
<sequence length="510" mass="57448">MRLRLTLNQNFGSKLFVAFIFCFYILIRYNHFLTENGEGNSVLTRKLSMFDSDIREKCKPAKGAVDEFPPDFMTQEQRYKGGIIFHVTVTFYMFGLLAVVCDDYFVLSLYHICLRLKMDKDVAGATFMAIGSSAPTLFISIVSIFFTDSAGDVGLGTVVGSTIFNTLFIVSICAMVTTIPARVSQWPLMRDSFVYVLGTISLAITIRDRRVYWYEACLFVVVYMLYIVIIYFNKELGAVFNNNVKQVCGELEDEDSDMLTINSKTTMDDLLKPSGNEEVPKNHDASSNNSMMDDLEQFEHKQESPIQIPEGCIAKIVWILGFPVMILFYITIPPCCKKRWSEWFLVTFAMSVMWMGFLSYILVWMVVIIGDTFDIPDCIMGMTFLAAGSSIPDVMASVIVARQGMADMALSNAIGSNVFDMLCLGLPWLLKTTIMDPGSFITIQSQSIMISTLLLIGSIVFTIVAVHLNNWRLDFKLGIIFLIIYIVFIALATLIEFLACPCQIEDFLPV</sequence>
<keyword evidence="3" id="KW-0050">Antiport</keyword>
<keyword evidence="4" id="KW-0406">Ion transport</keyword>
<comment type="similarity">
    <text evidence="2">Belongs to the Ca(2+):cation antiporter (CaCA) (TC 2.A.19) family. SLC24A subfamily.</text>
</comment>
<keyword evidence="7 8" id="KW-0472">Membrane</keyword>
<keyword evidence="6 8" id="KW-1133">Transmembrane helix</keyword>
<reference evidence="11" key="1">
    <citation type="submission" date="2025-08" db="UniProtKB">
        <authorList>
            <consortium name="RefSeq"/>
        </authorList>
    </citation>
    <scope>IDENTIFICATION</scope>
</reference>
<feature type="transmembrane region" description="Helical" evidence="8">
    <location>
        <begin position="480"/>
        <end position="499"/>
    </location>
</feature>
<evidence type="ECO:0000313" key="11">
    <source>
        <dbReference type="RefSeq" id="XP_065659952.1"/>
    </source>
</evidence>
<evidence type="ECO:0000256" key="1">
    <source>
        <dbReference type="ARBA" id="ARBA00004141"/>
    </source>
</evidence>